<proteinExistence type="predicted"/>
<organism evidence="1 2">
    <name type="scientific">Lentithecium fluviatile CBS 122367</name>
    <dbReference type="NCBI Taxonomy" id="1168545"/>
    <lineage>
        <taxon>Eukaryota</taxon>
        <taxon>Fungi</taxon>
        <taxon>Dikarya</taxon>
        <taxon>Ascomycota</taxon>
        <taxon>Pezizomycotina</taxon>
        <taxon>Dothideomycetes</taxon>
        <taxon>Pleosporomycetidae</taxon>
        <taxon>Pleosporales</taxon>
        <taxon>Massarineae</taxon>
        <taxon>Lentitheciaceae</taxon>
        <taxon>Lentithecium</taxon>
    </lineage>
</organism>
<reference evidence="1" key="1">
    <citation type="journal article" date="2020" name="Stud. Mycol.">
        <title>101 Dothideomycetes genomes: a test case for predicting lifestyles and emergence of pathogens.</title>
        <authorList>
            <person name="Haridas S."/>
            <person name="Albert R."/>
            <person name="Binder M."/>
            <person name="Bloem J."/>
            <person name="Labutti K."/>
            <person name="Salamov A."/>
            <person name="Andreopoulos B."/>
            <person name="Baker S."/>
            <person name="Barry K."/>
            <person name="Bills G."/>
            <person name="Bluhm B."/>
            <person name="Cannon C."/>
            <person name="Castanera R."/>
            <person name="Culley D."/>
            <person name="Daum C."/>
            <person name="Ezra D."/>
            <person name="Gonzalez J."/>
            <person name="Henrissat B."/>
            <person name="Kuo A."/>
            <person name="Liang C."/>
            <person name="Lipzen A."/>
            <person name="Lutzoni F."/>
            <person name="Magnuson J."/>
            <person name="Mondo S."/>
            <person name="Nolan M."/>
            <person name="Ohm R."/>
            <person name="Pangilinan J."/>
            <person name="Park H.-J."/>
            <person name="Ramirez L."/>
            <person name="Alfaro M."/>
            <person name="Sun H."/>
            <person name="Tritt A."/>
            <person name="Yoshinaga Y."/>
            <person name="Zwiers L.-H."/>
            <person name="Turgeon B."/>
            <person name="Goodwin S."/>
            <person name="Spatafora J."/>
            <person name="Crous P."/>
            <person name="Grigoriev I."/>
        </authorList>
    </citation>
    <scope>NUCLEOTIDE SEQUENCE</scope>
    <source>
        <strain evidence="1">CBS 122367</strain>
    </source>
</reference>
<dbReference type="AlphaFoldDB" id="A0A6G1J8S5"/>
<protein>
    <submittedName>
        <fullName evidence="1">Uncharacterized protein</fullName>
    </submittedName>
</protein>
<evidence type="ECO:0000313" key="2">
    <source>
        <dbReference type="Proteomes" id="UP000799291"/>
    </source>
</evidence>
<name>A0A6G1J8S5_9PLEO</name>
<sequence length="228" mass="24749">MSPHPNFNDTAFNMRYSLAIAALTAIAFAHEYEHSEPTPTPTECPTGMALDPNGICTGVGAPTDIPVCEEGYTLVEGECIITTPSPTPTPQCEKGKTYYNGACICPPGSQEDGKGSCTPFYLTSTPIPTSTPLVCPSNMYEYEGHCACATGTNRTHAKTQPCARCRIRQILLHHPSLLLPPPRLRRLPSVRSRLPALARPLPGPPLRVRHLARQSLHAHACFPVARQR</sequence>
<dbReference type="Proteomes" id="UP000799291">
    <property type="component" value="Unassembled WGS sequence"/>
</dbReference>
<dbReference type="InterPro" id="IPR009030">
    <property type="entry name" value="Growth_fac_rcpt_cys_sf"/>
</dbReference>
<evidence type="ECO:0000313" key="1">
    <source>
        <dbReference type="EMBL" id="KAF2686621.1"/>
    </source>
</evidence>
<dbReference type="EMBL" id="MU005576">
    <property type="protein sequence ID" value="KAF2686621.1"/>
    <property type="molecule type" value="Genomic_DNA"/>
</dbReference>
<gene>
    <name evidence="1" type="ORF">K458DRAFT_200836</name>
</gene>
<dbReference type="SUPFAM" id="SSF57184">
    <property type="entry name" value="Growth factor receptor domain"/>
    <property type="match status" value="1"/>
</dbReference>
<accession>A0A6G1J8S5</accession>
<keyword evidence="2" id="KW-1185">Reference proteome</keyword>